<keyword evidence="4" id="KW-0804">Transcription</keyword>
<evidence type="ECO:0000313" key="8">
    <source>
        <dbReference type="Proteomes" id="UP001596174"/>
    </source>
</evidence>
<feature type="region of interest" description="Disordered" evidence="5">
    <location>
        <begin position="1"/>
        <end position="20"/>
    </location>
</feature>
<organism evidence="7 8">
    <name type="scientific">Streptacidiphilus monticola</name>
    <dbReference type="NCBI Taxonomy" id="2161674"/>
    <lineage>
        <taxon>Bacteria</taxon>
        <taxon>Bacillati</taxon>
        <taxon>Actinomycetota</taxon>
        <taxon>Actinomycetes</taxon>
        <taxon>Kitasatosporales</taxon>
        <taxon>Streptomycetaceae</taxon>
        <taxon>Streptacidiphilus</taxon>
    </lineage>
</organism>
<keyword evidence="8" id="KW-1185">Reference proteome</keyword>
<dbReference type="Gene3D" id="1.10.10.10">
    <property type="entry name" value="Winged helix-like DNA-binding domain superfamily/Winged helix DNA-binding domain"/>
    <property type="match status" value="2"/>
</dbReference>
<dbReference type="Pfam" id="PF04539">
    <property type="entry name" value="Sigma70_r3"/>
    <property type="match status" value="1"/>
</dbReference>
<dbReference type="InterPro" id="IPR000943">
    <property type="entry name" value="RNA_pol_sigma70"/>
</dbReference>
<dbReference type="PANTHER" id="PTHR30385:SF4">
    <property type="entry name" value="RNA POLYMERASE SIGMA-E FACTOR"/>
    <property type="match status" value="1"/>
</dbReference>
<dbReference type="InterPro" id="IPR013325">
    <property type="entry name" value="RNA_pol_sigma_r2"/>
</dbReference>
<dbReference type="CDD" id="cd06171">
    <property type="entry name" value="Sigma70_r4"/>
    <property type="match status" value="1"/>
</dbReference>
<dbReference type="Proteomes" id="UP001596174">
    <property type="component" value="Unassembled WGS sequence"/>
</dbReference>
<dbReference type="Gene3D" id="1.20.120.1810">
    <property type="match status" value="1"/>
</dbReference>
<accession>A0ABW1FXY4</accession>
<gene>
    <name evidence="7" type="ORF">ACFP3V_04560</name>
</gene>
<feature type="compositionally biased region" description="Basic and acidic residues" evidence="5">
    <location>
        <begin position="10"/>
        <end position="20"/>
    </location>
</feature>
<evidence type="ECO:0000313" key="7">
    <source>
        <dbReference type="EMBL" id="MFC5906491.1"/>
    </source>
</evidence>
<dbReference type="RefSeq" id="WP_380579953.1">
    <property type="nucleotide sequence ID" value="NZ_JBHSQJ010000013.1"/>
</dbReference>
<dbReference type="SUPFAM" id="SSF88946">
    <property type="entry name" value="Sigma2 domain of RNA polymerase sigma factors"/>
    <property type="match status" value="1"/>
</dbReference>
<reference evidence="8" key="1">
    <citation type="journal article" date="2019" name="Int. J. Syst. Evol. Microbiol.">
        <title>The Global Catalogue of Microorganisms (GCM) 10K type strain sequencing project: providing services to taxonomists for standard genome sequencing and annotation.</title>
        <authorList>
            <consortium name="The Broad Institute Genomics Platform"/>
            <consortium name="The Broad Institute Genome Sequencing Center for Infectious Disease"/>
            <person name="Wu L."/>
            <person name="Ma J."/>
        </authorList>
    </citation>
    <scope>NUCLEOTIDE SEQUENCE [LARGE SCALE GENOMIC DNA]</scope>
    <source>
        <strain evidence="8">JCM 4816</strain>
    </source>
</reference>
<protein>
    <submittedName>
        <fullName evidence="7">SigB/SigF/SigG family RNA polymerase sigma factor</fullName>
    </submittedName>
</protein>
<proteinExistence type="predicted"/>
<evidence type="ECO:0000256" key="3">
    <source>
        <dbReference type="ARBA" id="ARBA00023125"/>
    </source>
</evidence>
<dbReference type="Pfam" id="PF04542">
    <property type="entry name" value="Sigma70_r2"/>
    <property type="match status" value="1"/>
</dbReference>
<keyword evidence="3" id="KW-0238">DNA-binding</keyword>
<dbReference type="InterPro" id="IPR036388">
    <property type="entry name" value="WH-like_DNA-bd_sf"/>
</dbReference>
<evidence type="ECO:0000256" key="2">
    <source>
        <dbReference type="ARBA" id="ARBA00023082"/>
    </source>
</evidence>
<dbReference type="Pfam" id="PF04545">
    <property type="entry name" value="Sigma70_r4"/>
    <property type="match status" value="1"/>
</dbReference>
<evidence type="ECO:0000259" key="6">
    <source>
        <dbReference type="PROSITE" id="PS00715"/>
    </source>
</evidence>
<dbReference type="InterPro" id="IPR007630">
    <property type="entry name" value="RNA_pol_sigma70_r4"/>
</dbReference>
<dbReference type="InterPro" id="IPR007624">
    <property type="entry name" value="RNA_pol_sigma70_r3"/>
</dbReference>
<name>A0ABW1FXY4_9ACTN</name>
<keyword evidence="2" id="KW-0731">Sigma factor</keyword>
<comment type="caution">
    <text evidence="7">The sequence shown here is derived from an EMBL/GenBank/DDBJ whole genome shotgun (WGS) entry which is preliminary data.</text>
</comment>
<keyword evidence="1" id="KW-0805">Transcription regulation</keyword>
<dbReference type="SUPFAM" id="SSF88659">
    <property type="entry name" value="Sigma3 and sigma4 domains of RNA polymerase sigma factors"/>
    <property type="match status" value="2"/>
</dbReference>
<dbReference type="PRINTS" id="PR00046">
    <property type="entry name" value="SIGMA70FCT"/>
</dbReference>
<evidence type="ECO:0000256" key="4">
    <source>
        <dbReference type="ARBA" id="ARBA00023163"/>
    </source>
</evidence>
<dbReference type="InterPro" id="IPR014284">
    <property type="entry name" value="RNA_pol_sigma-70_dom"/>
</dbReference>
<dbReference type="InterPro" id="IPR013324">
    <property type="entry name" value="RNA_pol_sigma_r3/r4-like"/>
</dbReference>
<evidence type="ECO:0000256" key="5">
    <source>
        <dbReference type="SAM" id="MobiDB-lite"/>
    </source>
</evidence>
<dbReference type="NCBIfam" id="TIGR02937">
    <property type="entry name" value="sigma70-ECF"/>
    <property type="match status" value="1"/>
</dbReference>
<dbReference type="EMBL" id="JBHSQJ010000013">
    <property type="protein sequence ID" value="MFC5906491.1"/>
    <property type="molecule type" value="Genomic_DNA"/>
</dbReference>
<dbReference type="InterPro" id="IPR014322">
    <property type="entry name" value="RNA_pol_sigma-B/F/G"/>
</dbReference>
<dbReference type="PANTHER" id="PTHR30385">
    <property type="entry name" value="SIGMA FACTOR F FLAGELLAR"/>
    <property type="match status" value="1"/>
</dbReference>
<dbReference type="NCBIfam" id="TIGR02980">
    <property type="entry name" value="SigBFG"/>
    <property type="match status" value="1"/>
</dbReference>
<dbReference type="PROSITE" id="PS00715">
    <property type="entry name" value="SIGMA70_1"/>
    <property type="match status" value="1"/>
</dbReference>
<sequence>MPPESAGTRGRKDSSEYGEERNVMAAALQQTQATTLPDPAPEAPRQVAPADAKQLSVSLFARLREVEEGSAEYSYVRSTLIELNMSLVSFVAGRFRGSSEPMEDIVQVGTVGLIKAIDRFEPERGVEFTTFAVPTIVGEIRRFFRDTTWAVHVPRRLQELRLLLARSREELEQTLGREPTVAELSEALRIPEEEVIEGLTASNGYTAGSLDLGDSDEGGENPLADRIGAPDPEFDKVENLHALKPLIAALPDRDRLILSLRFCSDLTQSEIGERLGLSQMHVSRLLARSLAKLRAGLDAE</sequence>
<dbReference type="InterPro" id="IPR007627">
    <property type="entry name" value="RNA_pol_sigma70_r2"/>
</dbReference>
<evidence type="ECO:0000256" key="1">
    <source>
        <dbReference type="ARBA" id="ARBA00023015"/>
    </source>
</evidence>
<feature type="domain" description="RNA polymerase sigma-70" evidence="6">
    <location>
        <begin position="104"/>
        <end position="117"/>
    </location>
</feature>